<comment type="caution">
    <text evidence="1">The sequence shown here is derived from an EMBL/GenBank/DDBJ whole genome shotgun (WGS) entry which is preliminary data.</text>
</comment>
<evidence type="ECO:0000313" key="2">
    <source>
        <dbReference type="Proteomes" id="UP000193642"/>
    </source>
</evidence>
<proteinExistence type="predicted"/>
<keyword evidence="2" id="KW-1185">Reference proteome</keyword>
<evidence type="ECO:0000313" key="1">
    <source>
        <dbReference type="EMBL" id="ORY46547.1"/>
    </source>
</evidence>
<name>A0A1Y2CI14_9FUNG</name>
<dbReference type="Proteomes" id="UP000193642">
    <property type="component" value="Unassembled WGS sequence"/>
</dbReference>
<organism evidence="1 2">
    <name type="scientific">Rhizoclosmatium globosum</name>
    <dbReference type="NCBI Taxonomy" id="329046"/>
    <lineage>
        <taxon>Eukaryota</taxon>
        <taxon>Fungi</taxon>
        <taxon>Fungi incertae sedis</taxon>
        <taxon>Chytridiomycota</taxon>
        <taxon>Chytridiomycota incertae sedis</taxon>
        <taxon>Chytridiomycetes</taxon>
        <taxon>Chytridiales</taxon>
        <taxon>Chytriomycetaceae</taxon>
        <taxon>Rhizoclosmatium</taxon>
    </lineage>
</organism>
<dbReference type="EMBL" id="MCGO01000016">
    <property type="protein sequence ID" value="ORY46547.1"/>
    <property type="molecule type" value="Genomic_DNA"/>
</dbReference>
<protein>
    <submittedName>
        <fullName evidence="1">Uncharacterized protein</fullName>
    </submittedName>
</protein>
<sequence>MALDMPPVHLKHLSLKTSQLCLCPFWNTARNLVSVVASVFAPNSVQLEIFYIQKSLTRLELTFDSPAMEHNVKLVDMILSKVPNLEVLHLKSNSGLVLSKFPSLSPRVRLLNLKELVLTHFQLSLENIGDLICRTNLNVMKSFSLMECAKLGTVDVRGSEVVLITDPIGVTVFGKQDVLLFSRTLTVLLISSVYEW</sequence>
<reference evidence="1 2" key="1">
    <citation type="submission" date="2016-07" db="EMBL/GenBank/DDBJ databases">
        <title>Pervasive Adenine N6-methylation of Active Genes in Fungi.</title>
        <authorList>
            <consortium name="DOE Joint Genome Institute"/>
            <person name="Mondo S.J."/>
            <person name="Dannebaum R.O."/>
            <person name="Kuo R.C."/>
            <person name="Labutti K."/>
            <person name="Haridas S."/>
            <person name="Kuo A."/>
            <person name="Salamov A."/>
            <person name="Ahrendt S.R."/>
            <person name="Lipzen A."/>
            <person name="Sullivan W."/>
            <person name="Andreopoulos W.B."/>
            <person name="Clum A."/>
            <person name="Lindquist E."/>
            <person name="Daum C."/>
            <person name="Ramamoorthy G.K."/>
            <person name="Gryganskyi A."/>
            <person name="Culley D."/>
            <person name="Magnuson J.K."/>
            <person name="James T.Y."/>
            <person name="O'Malley M.A."/>
            <person name="Stajich J.E."/>
            <person name="Spatafora J.W."/>
            <person name="Visel A."/>
            <person name="Grigoriev I.V."/>
        </authorList>
    </citation>
    <scope>NUCLEOTIDE SEQUENCE [LARGE SCALE GENOMIC DNA]</scope>
    <source>
        <strain evidence="1 2">JEL800</strain>
    </source>
</reference>
<dbReference type="AlphaFoldDB" id="A0A1Y2CI14"/>
<dbReference type="SUPFAM" id="SSF52047">
    <property type="entry name" value="RNI-like"/>
    <property type="match status" value="1"/>
</dbReference>
<accession>A0A1Y2CI14</accession>
<gene>
    <name evidence="1" type="ORF">BCR33DRAFT_130880</name>
</gene>